<name>A0A2C6KMB0_9APIC</name>
<gene>
    <name evidence="3" type="ORF">CSUI_008554</name>
</gene>
<keyword evidence="2" id="KW-1133">Transmembrane helix</keyword>
<dbReference type="Proteomes" id="UP000221165">
    <property type="component" value="Unassembled WGS sequence"/>
</dbReference>
<proteinExistence type="predicted"/>
<dbReference type="GeneID" id="94431893"/>
<keyword evidence="4" id="KW-1185">Reference proteome</keyword>
<dbReference type="RefSeq" id="XP_067919340.1">
    <property type="nucleotide sequence ID" value="XM_068068682.1"/>
</dbReference>
<dbReference type="AlphaFoldDB" id="A0A2C6KMB0"/>
<dbReference type="EMBL" id="MIGC01004816">
    <property type="protein sequence ID" value="PHJ17622.1"/>
    <property type="molecule type" value="Genomic_DNA"/>
</dbReference>
<reference evidence="3 4" key="1">
    <citation type="journal article" date="2017" name="Int. J. Parasitol.">
        <title>The genome of the protozoan parasite Cystoisospora suis and a reverse vaccinology approach to identify vaccine candidates.</title>
        <authorList>
            <person name="Palmieri N."/>
            <person name="Shrestha A."/>
            <person name="Ruttkowski B."/>
            <person name="Beck T."/>
            <person name="Vogl C."/>
            <person name="Tomley F."/>
            <person name="Blake D.P."/>
            <person name="Joachim A."/>
        </authorList>
    </citation>
    <scope>NUCLEOTIDE SEQUENCE [LARGE SCALE GENOMIC DNA]</scope>
    <source>
        <strain evidence="3 4">Wien I</strain>
    </source>
</reference>
<feature type="transmembrane region" description="Helical" evidence="2">
    <location>
        <begin position="20"/>
        <end position="46"/>
    </location>
</feature>
<organism evidence="3 4">
    <name type="scientific">Cystoisospora suis</name>
    <dbReference type="NCBI Taxonomy" id="483139"/>
    <lineage>
        <taxon>Eukaryota</taxon>
        <taxon>Sar</taxon>
        <taxon>Alveolata</taxon>
        <taxon>Apicomplexa</taxon>
        <taxon>Conoidasida</taxon>
        <taxon>Coccidia</taxon>
        <taxon>Eucoccidiorida</taxon>
        <taxon>Eimeriorina</taxon>
        <taxon>Sarcocystidae</taxon>
        <taxon>Cystoisospora</taxon>
    </lineage>
</organism>
<evidence type="ECO:0000256" key="1">
    <source>
        <dbReference type="SAM" id="MobiDB-lite"/>
    </source>
</evidence>
<sequence>MFLERKMQRLFFNLGGLPSISFLCLLPFFSQLSFFLSFSLSFSFCLSLPPTRRRERENERQAVCDKRRSQR</sequence>
<comment type="caution">
    <text evidence="3">The sequence shown here is derived from an EMBL/GenBank/DDBJ whole genome shotgun (WGS) entry which is preliminary data.</text>
</comment>
<protein>
    <recommendedName>
        <fullName evidence="5">Transmembrane protein</fullName>
    </recommendedName>
</protein>
<evidence type="ECO:0008006" key="5">
    <source>
        <dbReference type="Google" id="ProtNLM"/>
    </source>
</evidence>
<accession>A0A2C6KMB0</accession>
<keyword evidence="2" id="KW-0472">Membrane</keyword>
<evidence type="ECO:0000313" key="3">
    <source>
        <dbReference type="EMBL" id="PHJ17622.1"/>
    </source>
</evidence>
<feature type="region of interest" description="Disordered" evidence="1">
    <location>
        <begin position="52"/>
        <end position="71"/>
    </location>
</feature>
<evidence type="ECO:0000313" key="4">
    <source>
        <dbReference type="Proteomes" id="UP000221165"/>
    </source>
</evidence>
<keyword evidence="2" id="KW-0812">Transmembrane</keyword>
<dbReference type="VEuPathDB" id="ToxoDB:CSUI_008554"/>
<evidence type="ECO:0000256" key="2">
    <source>
        <dbReference type="SAM" id="Phobius"/>
    </source>
</evidence>